<accession>A0A2T3XUZ4</accession>
<dbReference type="Proteomes" id="UP000240638">
    <property type="component" value="Unassembled WGS sequence"/>
</dbReference>
<dbReference type="EMBL" id="PYUC01000006">
    <property type="protein sequence ID" value="PTB20349.1"/>
    <property type="molecule type" value="Genomic_DNA"/>
</dbReference>
<evidence type="ECO:0000259" key="2">
    <source>
        <dbReference type="Pfam" id="PF13400"/>
    </source>
</evidence>
<gene>
    <name evidence="3" type="ORF">C9I57_14285</name>
</gene>
<protein>
    <submittedName>
        <fullName evidence="3">Pilus assembly protein TadG</fullName>
    </submittedName>
</protein>
<evidence type="ECO:0000256" key="1">
    <source>
        <dbReference type="SAM" id="MobiDB-lite"/>
    </source>
</evidence>
<evidence type="ECO:0000313" key="4">
    <source>
        <dbReference type="Proteomes" id="UP000240638"/>
    </source>
</evidence>
<proteinExistence type="predicted"/>
<feature type="domain" description="Putative Flp pilus-assembly TadG-like N-terminal" evidence="2">
    <location>
        <begin position="8"/>
        <end position="55"/>
    </location>
</feature>
<comment type="caution">
    <text evidence="3">The sequence shown here is derived from an EMBL/GenBank/DDBJ whole genome shotgun (WGS) entry which is preliminary data.</text>
</comment>
<name>A0A2T3XUZ4_9BURK</name>
<feature type="region of interest" description="Disordered" evidence="1">
    <location>
        <begin position="395"/>
        <end position="419"/>
    </location>
</feature>
<reference evidence="3 4" key="1">
    <citation type="submission" date="2018-03" db="EMBL/GenBank/DDBJ databases">
        <title>Whole genome analyses suggest that Burkholderia sensu lato contains two further novel genera in the rhizoxinica-symbiotica group Mycetohabitans gen. nov., and Trinickia gen. nov.: implications for the evolution of diazotrophy and nodulation in the Burkholderiaceae.</title>
        <authorList>
            <person name="Estrada De Los Santos P."/>
            <person name="Palmer M."/>
            <person name="Chavez-Ramirez B."/>
            <person name="Steenkamp E.T."/>
            <person name="Hirsch A.M."/>
            <person name="Manyaka P."/>
            <person name="Maluk M."/>
            <person name="Lafos M."/>
            <person name="Crook M."/>
            <person name="Gross E."/>
            <person name="Simon M.F."/>
            <person name="Bueno Dos Reis Junior F."/>
            <person name="Poole P.S."/>
            <person name="Venter S.N."/>
            <person name="James E.K."/>
        </authorList>
    </citation>
    <scope>NUCLEOTIDE SEQUENCE [LARGE SCALE GENOMIC DNA]</scope>
    <source>
        <strain evidence="3 4">JPY-366</strain>
    </source>
</reference>
<organism evidence="3 4">
    <name type="scientific">Trinickia symbiotica</name>
    <dbReference type="NCBI Taxonomy" id="863227"/>
    <lineage>
        <taxon>Bacteria</taxon>
        <taxon>Pseudomonadati</taxon>
        <taxon>Pseudomonadota</taxon>
        <taxon>Betaproteobacteria</taxon>
        <taxon>Burkholderiales</taxon>
        <taxon>Burkholderiaceae</taxon>
        <taxon>Trinickia</taxon>
    </lineage>
</organism>
<dbReference type="Pfam" id="PF13400">
    <property type="entry name" value="Tad"/>
    <property type="match status" value="1"/>
</dbReference>
<dbReference type="InterPro" id="IPR028087">
    <property type="entry name" value="Tad_N"/>
</dbReference>
<sequence length="419" mass="43217">MGRRRERGAIAVLVALSLVALIGAVGLALDLGKLYVVKSELQNSADSCALAAVRDLTGATIDLSVPEAAGITAGHANYKFFQSSPVQLTVNSSVTFSDSLSNPFLPKTSVTNPSTMKYVKCTTSLANVPNWFIQVLDMLPGVSIANASVSSFAVAQLGPSQTTCAIPVFVCTKGTSPTYSVSHTIGEWVASKSGASPAFGPGNFGWAALDGSDSANSIKNELTSNYCSMPAVGSSIGTTGNKVADASAYNTRFGIYSGSYTQSGATPDFTGYAYTKAYTWSSGSNAYSGDNGTGSTSNFISERAKFAAYQGDSAVFGNGNGGTGNGSSSSTNYTLGADRRLALAPEVDCSVLGTSGTHQMPILWWDCVLMLDPMQSTGQAGPVHLEYEGKSTDASVPCATHGTPGDSHSVGPRVPVLIQ</sequence>
<dbReference type="AlphaFoldDB" id="A0A2T3XUZ4"/>
<evidence type="ECO:0000313" key="3">
    <source>
        <dbReference type="EMBL" id="PTB20349.1"/>
    </source>
</evidence>